<dbReference type="RefSeq" id="WP_236118448.1">
    <property type="nucleotide sequence ID" value="NZ_JAKGSI010000002.1"/>
</dbReference>
<evidence type="ECO:0000313" key="2">
    <source>
        <dbReference type="EMBL" id="MCF4006664.1"/>
    </source>
</evidence>
<dbReference type="Proteomes" id="UP001139336">
    <property type="component" value="Unassembled WGS sequence"/>
</dbReference>
<dbReference type="PANTHER" id="PTHR34853">
    <property type="match status" value="1"/>
</dbReference>
<feature type="region of interest" description="Disordered" evidence="1">
    <location>
        <begin position="1"/>
        <end position="23"/>
    </location>
</feature>
<accession>A0A9X1U0C4</accession>
<dbReference type="InterPro" id="IPR005152">
    <property type="entry name" value="Lipase_secreted"/>
</dbReference>
<name>A0A9X1U0C4_9CORY</name>
<proteinExistence type="predicted"/>
<dbReference type="EMBL" id="JAKGSI010000002">
    <property type="protein sequence ID" value="MCF4006664.1"/>
    <property type="molecule type" value="Genomic_DNA"/>
</dbReference>
<dbReference type="GO" id="GO:0004806">
    <property type="term" value="F:triacylglycerol lipase activity"/>
    <property type="evidence" value="ECO:0007669"/>
    <property type="project" value="InterPro"/>
</dbReference>
<dbReference type="PANTHER" id="PTHR34853:SF1">
    <property type="entry name" value="LIPASE 5"/>
    <property type="match status" value="1"/>
</dbReference>
<sequence length="446" mass="47068">MNPGKTEIGTFSTRTPPSSQPDSVRYAGAPRVMARVLGAGALGLLHARTSHTPRPAPRLPLPRVAAPGKLSAVPQRGDLLAARPISLVGTHPSLLPASGTHLTYVSADSRGRLLPTTGALLRSHRPWQRGPRPLIVFAPSTQGVAPSCDPSASCAVGIAARLRPHLDLIMAYEQPVIGLFLASGADVVLTDYPRDPATGTQLYCEHRAGAAALVDAVRAARTLGVSEEAPLGVWGFSQGGGSAGALLEDPPSDCPWPVRAGVVGAPPSRLDEVLRHVDGSLVTGVIAYSLAAFLVDEPAIQGEVCARLSPAGIAAVEDARSTCAIGAALRCGWRDSSTWTRDGQPLADTLDDAPALRAALTRRRLGHTAPTVPVLLWCSTHDDVVPPAQVRALRADWEARGAQVSWRENSFPRIPGQLGINHFGPYYRHAVNDAFWLLDHVTKETG</sequence>
<dbReference type="GO" id="GO:0016042">
    <property type="term" value="P:lipid catabolic process"/>
    <property type="evidence" value="ECO:0007669"/>
    <property type="project" value="InterPro"/>
</dbReference>
<comment type="caution">
    <text evidence="2">The sequence shown here is derived from an EMBL/GenBank/DDBJ whole genome shotgun (WGS) entry which is preliminary data.</text>
</comment>
<dbReference type="InterPro" id="IPR029058">
    <property type="entry name" value="AB_hydrolase_fold"/>
</dbReference>
<dbReference type="Pfam" id="PF03583">
    <property type="entry name" value="LIP"/>
    <property type="match status" value="1"/>
</dbReference>
<organism evidence="2 3">
    <name type="scientific">Corynebacterium uropygiale</name>
    <dbReference type="NCBI Taxonomy" id="1775911"/>
    <lineage>
        <taxon>Bacteria</taxon>
        <taxon>Bacillati</taxon>
        <taxon>Actinomycetota</taxon>
        <taxon>Actinomycetes</taxon>
        <taxon>Mycobacteriales</taxon>
        <taxon>Corynebacteriaceae</taxon>
        <taxon>Corynebacterium</taxon>
    </lineage>
</organism>
<gene>
    <name evidence="2" type="ORF">L1O03_05655</name>
</gene>
<reference evidence="2" key="1">
    <citation type="submission" date="2022-01" db="EMBL/GenBank/DDBJ databases">
        <title>Corynebacterium sp. nov isolated from isolated from the feces of the greater white-fronted geese (Anser albifrons) at Poyang Lake, PR China.</title>
        <authorList>
            <person name="Liu Q."/>
        </authorList>
    </citation>
    <scope>NUCLEOTIDE SEQUENCE</scope>
    <source>
        <strain evidence="2">JCM 32435</strain>
    </source>
</reference>
<keyword evidence="3" id="KW-1185">Reference proteome</keyword>
<dbReference type="Gene3D" id="3.40.50.1820">
    <property type="entry name" value="alpha/beta hydrolase"/>
    <property type="match status" value="1"/>
</dbReference>
<protein>
    <submittedName>
        <fullName evidence="2">Lipase family protein</fullName>
    </submittedName>
</protein>
<feature type="compositionally biased region" description="Polar residues" evidence="1">
    <location>
        <begin position="9"/>
        <end position="22"/>
    </location>
</feature>
<evidence type="ECO:0000256" key="1">
    <source>
        <dbReference type="SAM" id="MobiDB-lite"/>
    </source>
</evidence>
<evidence type="ECO:0000313" key="3">
    <source>
        <dbReference type="Proteomes" id="UP001139336"/>
    </source>
</evidence>
<dbReference type="AlphaFoldDB" id="A0A9X1U0C4"/>
<dbReference type="Gene3D" id="1.10.260.130">
    <property type="match status" value="1"/>
</dbReference>
<dbReference type="SUPFAM" id="SSF53474">
    <property type="entry name" value="alpha/beta-Hydrolases"/>
    <property type="match status" value="1"/>
</dbReference>